<dbReference type="Proteomes" id="UP000051861">
    <property type="component" value="Unassembled WGS sequence"/>
</dbReference>
<dbReference type="Gene3D" id="3.40.50.2000">
    <property type="entry name" value="Glycogen Phosphorylase B"/>
    <property type="match status" value="2"/>
</dbReference>
<evidence type="ECO:0000313" key="4">
    <source>
        <dbReference type="Proteomes" id="UP000051861"/>
    </source>
</evidence>
<sequence>MKYKTKLLLDRTIGPPAMILLNAIVYSVGKVIRRDHSIKASDIKSIAIQKIVGMGSIIEFSSSLKAIKRCYPDASIIFISSLSNKDLLNLYYKYYIDNLVMIDDSSFLRLFFSTFSAILRLISKKIDLFFNLEVYSTFSTFISVFSLARNRFGFYLRSSAFRKGLDTHHIFYNQHKNIREIYGNMVNAAGCDDFDRNDLIKFSIPEETASKINEFLIGNNIKEYILININASDLSPERRWVETNWIELIKLLIDKIGYMILLSGITSERDYLQTEIVDNIEKKYLKHVINIAGQFNIKEFISIIRSCALFITVDSGPYHLGMLENIKMVSLWGPENPFLYGMPKDNQIFIYKNIYCSPCVKQTYSPPCKGNNICMKNISVDEILEKTQLLLSDLNDS</sequence>
<comment type="caution">
    <text evidence="3">The sequence shown here is derived from an EMBL/GenBank/DDBJ whole genome shotgun (WGS) entry which is preliminary data.</text>
</comment>
<accession>A0A0S7Y4S2</accession>
<organism evidence="3 4">
    <name type="scientific">candidate division WOR-1 bacterium DG_54_3</name>
    <dbReference type="NCBI Taxonomy" id="1703775"/>
    <lineage>
        <taxon>Bacteria</taxon>
        <taxon>Bacillati</taxon>
        <taxon>Saganbacteria</taxon>
    </lineage>
</organism>
<dbReference type="GO" id="GO:0009244">
    <property type="term" value="P:lipopolysaccharide core region biosynthetic process"/>
    <property type="evidence" value="ECO:0007669"/>
    <property type="project" value="TreeGrafter"/>
</dbReference>
<gene>
    <name evidence="3" type="ORF">AMJ44_03285</name>
</gene>
<dbReference type="PANTHER" id="PTHR30160">
    <property type="entry name" value="TETRAACYLDISACCHARIDE 4'-KINASE-RELATED"/>
    <property type="match status" value="1"/>
</dbReference>
<dbReference type="GO" id="GO:0005829">
    <property type="term" value="C:cytosol"/>
    <property type="evidence" value="ECO:0007669"/>
    <property type="project" value="TreeGrafter"/>
</dbReference>
<dbReference type="SUPFAM" id="SSF53756">
    <property type="entry name" value="UDP-Glycosyltransferase/glycogen phosphorylase"/>
    <property type="match status" value="1"/>
</dbReference>
<dbReference type="InterPro" id="IPR002201">
    <property type="entry name" value="Glyco_trans_9"/>
</dbReference>
<dbReference type="Pfam" id="PF01075">
    <property type="entry name" value="Glyco_transf_9"/>
    <property type="match status" value="1"/>
</dbReference>
<evidence type="ECO:0008006" key="5">
    <source>
        <dbReference type="Google" id="ProtNLM"/>
    </source>
</evidence>
<protein>
    <recommendedName>
        <fullName evidence="5">Glycosyl transferase family 9</fullName>
    </recommendedName>
</protein>
<evidence type="ECO:0000256" key="2">
    <source>
        <dbReference type="ARBA" id="ARBA00022679"/>
    </source>
</evidence>
<dbReference type="CDD" id="cd03789">
    <property type="entry name" value="GT9_LPS_heptosyltransferase"/>
    <property type="match status" value="1"/>
</dbReference>
<proteinExistence type="predicted"/>
<keyword evidence="1" id="KW-0328">Glycosyltransferase</keyword>
<dbReference type="AlphaFoldDB" id="A0A0S7Y4S2"/>
<reference evidence="3 4" key="1">
    <citation type="journal article" date="2015" name="Microbiome">
        <title>Genomic resolution of linkages in carbon, nitrogen, and sulfur cycling among widespread estuary sediment bacteria.</title>
        <authorList>
            <person name="Baker B.J."/>
            <person name="Lazar C.S."/>
            <person name="Teske A.P."/>
            <person name="Dick G.J."/>
        </authorList>
    </citation>
    <scope>NUCLEOTIDE SEQUENCE [LARGE SCALE GENOMIC DNA]</scope>
    <source>
        <strain evidence="3">DG_54_3</strain>
    </source>
</reference>
<dbReference type="GO" id="GO:0008713">
    <property type="term" value="F:ADP-heptose-lipopolysaccharide heptosyltransferase activity"/>
    <property type="evidence" value="ECO:0007669"/>
    <property type="project" value="TreeGrafter"/>
</dbReference>
<dbReference type="InterPro" id="IPR051199">
    <property type="entry name" value="LPS_LOS_Heptosyltrfase"/>
</dbReference>
<name>A0A0S7Y4S2_UNCSA</name>
<dbReference type="EMBL" id="LIZX01000020">
    <property type="protein sequence ID" value="KPJ69594.1"/>
    <property type="molecule type" value="Genomic_DNA"/>
</dbReference>
<evidence type="ECO:0000313" key="3">
    <source>
        <dbReference type="EMBL" id="KPJ69594.1"/>
    </source>
</evidence>
<evidence type="ECO:0000256" key="1">
    <source>
        <dbReference type="ARBA" id="ARBA00022676"/>
    </source>
</evidence>
<keyword evidence="2" id="KW-0808">Transferase</keyword>